<evidence type="ECO:0000313" key="3">
    <source>
        <dbReference type="Proteomes" id="UP000826271"/>
    </source>
</evidence>
<feature type="chain" id="PRO_5044011994" description="F-box associated domain-containing protein" evidence="1">
    <location>
        <begin position="24"/>
        <end position="235"/>
    </location>
</feature>
<dbReference type="EMBL" id="WHWC01000016">
    <property type="protein sequence ID" value="KAG8367361.1"/>
    <property type="molecule type" value="Genomic_DNA"/>
</dbReference>
<protein>
    <recommendedName>
        <fullName evidence="4">F-box associated domain-containing protein</fullName>
    </recommendedName>
</protein>
<evidence type="ECO:0000256" key="1">
    <source>
        <dbReference type="SAM" id="SignalP"/>
    </source>
</evidence>
<accession>A0AAV6W7B9</accession>
<keyword evidence="3" id="KW-1185">Reference proteome</keyword>
<name>A0AAV6W7B9_9LAMI</name>
<feature type="signal peptide" evidence="1">
    <location>
        <begin position="1"/>
        <end position="23"/>
    </location>
</feature>
<dbReference type="AlphaFoldDB" id="A0AAV6W7B9"/>
<sequence>MMPTLPFDLITIILLMLPTKTLVKFQDRRYINIALGFAYYDQTNDYKIVRIVSRDEDVDEDGDNVDVNFSYEVANIKIEVYSMITDSDGNEDVTAILAFHFGNEMFRQISLPNYGADLMECIGIIKGNLSLFLYHVVYEDPLEEQCYLWVMKEYGVVGSWTKMYSITVNPRVVTPLMFTVNEEIIFENGEDVVSYHLGRKTIRSLGLEEQGYFNFVTYTESLVLLEAYNHEPQEG</sequence>
<proteinExistence type="predicted"/>
<evidence type="ECO:0008006" key="4">
    <source>
        <dbReference type="Google" id="ProtNLM"/>
    </source>
</evidence>
<gene>
    <name evidence="2" type="ORF">BUALT_Bualt16G0064100</name>
</gene>
<dbReference type="Proteomes" id="UP000826271">
    <property type="component" value="Unassembled WGS sequence"/>
</dbReference>
<keyword evidence="1" id="KW-0732">Signal</keyword>
<evidence type="ECO:0000313" key="2">
    <source>
        <dbReference type="EMBL" id="KAG8367361.1"/>
    </source>
</evidence>
<organism evidence="2 3">
    <name type="scientific">Buddleja alternifolia</name>
    <dbReference type="NCBI Taxonomy" id="168488"/>
    <lineage>
        <taxon>Eukaryota</taxon>
        <taxon>Viridiplantae</taxon>
        <taxon>Streptophyta</taxon>
        <taxon>Embryophyta</taxon>
        <taxon>Tracheophyta</taxon>
        <taxon>Spermatophyta</taxon>
        <taxon>Magnoliopsida</taxon>
        <taxon>eudicotyledons</taxon>
        <taxon>Gunneridae</taxon>
        <taxon>Pentapetalae</taxon>
        <taxon>asterids</taxon>
        <taxon>lamiids</taxon>
        <taxon>Lamiales</taxon>
        <taxon>Scrophulariaceae</taxon>
        <taxon>Buddlejeae</taxon>
        <taxon>Buddleja</taxon>
    </lineage>
</organism>
<comment type="caution">
    <text evidence="2">The sequence shown here is derived from an EMBL/GenBank/DDBJ whole genome shotgun (WGS) entry which is preliminary data.</text>
</comment>
<reference evidence="2" key="1">
    <citation type="submission" date="2019-10" db="EMBL/GenBank/DDBJ databases">
        <authorList>
            <person name="Zhang R."/>
            <person name="Pan Y."/>
            <person name="Wang J."/>
            <person name="Ma R."/>
            <person name="Yu S."/>
        </authorList>
    </citation>
    <scope>NUCLEOTIDE SEQUENCE</scope>
    <source>
        <strain evidence="2">LA-IB0</strain>
        <tissue evidence="2">Leaf</tissue>
    </source>
</reference>